<keyword evidence="2" id="KW-1185">Reference proteome</keyword>
<gene>
    <name evidence="1" type="ORF">Pmar_PMAR011882</name>
</gene>
<feature type="non-terminal residue" evidence="1">
    <location>
        <position position="1"/>
    </location>
</feature>
<dbReference type="RefSeq" id="XP_002774015.1">
    <property type="nucleotide sequence ID" value="XM_002773969.1"/>
</dbReference>
<evidence type="ECO:0000313" key="2">
    <source>
        <dbReference type="Proteomes" id="UP000007800"/>
    </source>
</evidence>
<protein>
    <submittedName>
        <fullName evidence="1">Uncharacterized protein</fullName>
    </submittedName>
</protein>
<accession>C5LBL0</accession>
<dbReference type="Proteomes" id="UP000007800">
    <property type="component" value="Unassembled WGS sequence"/>
</dbReference>
<proteinExistence type="predicted"/>
<reference evidence="1 2" key="1">
    <citation type="submission" date="2008-07" db="EMBL/GenBank/DDBJ databases">
        <authorList>
            <person name="El-Sayed N."/>
            <person name="Caler E."/>
            <person name="Inman J."/>
            <person name="Amedeo P."/>
            <person name="Hass B."/>
            <person name="Wortman J."/>
        </authorList>
    </citation>
    <scope>NUCLEOTIDE SEQUENCE [LARGE SCALE GENOMIC DNA]</scope>
    <source>
        <strain evidence="2">ATCC 50983 / TXsc</strain>
    </source>
</reference>
<dbReference type="AlphaFoldDB" id="C5LBL0"/>
<feature type="non-terminal residue" evidence="1">
    <location>
        <position position="56"/>
    </location>
</feature>
<sequence length="56" mass="6157">QWRGHVFDGEGVLMRRRASGKGSMLRRLAEGLGGEGDLVGDVVYRGGWRGGKKKWA</sequence>
<organism evidence="2">
    <name type="scientific">Perkinsus marinus (strain ATCC 50983 / TXsc)</name>
    <dbReference type="NCBI Taxonomy" id="423536"/>
    <lineage>
        <taxon>Eukaryota</taxon>
        <taxon>Sar</taxon>
        <taxon>Alveolata</taxon>
        <taxon>Perkinsozoa</taxon>
        <taxon>Perkinsea</taxon>
        <taxon>Perkinsida</taxon>
        <taxon>Perkinsidae</taxon>
        <taxon>Perkinsus</taxon>
    </lineage>
</organism>
<dbReference type="GeneID" id="9043261"/>
<evidence type="ECO:0000313" key="1">
    <source>
        <dbReference type="EMBL" id="EER05831.1"/>
    </source>
</evidence>
<dbReference type="EMBL" id="GG680918">
    <property type="protein sequence ID" value="EER05831.1"/>
    <property type="molecule type" value="Genomic_DNA"/>
</dbReference>
<dbReference type="InParanoid" id="C5LBL0"/>
<name>C5LBL0_PERM5</name>